<dbReference type="Proteomes" id="UP001589836">
    <property type="component" value="Unassembled WGS sequence"/>
</dbReference>
<sequence>MNEQQKQSLYDNAKRWVLEAGEHIRTKMHQPLVIETKSNPDDLVTEMDQDTEKFFAEKIRESYPDHKVLGEEGFGDDVKDLDGVTWIVDPIDGTMNFVHQKQNFAISVGIFKDGIGEIGFIYDVMKDCLYHAKRNEGAYKNDQLLPALANSIPLEEAIIGLNSTWAVPNKKVDENGIHRLIRKVRGTRSYGSAALEFAYIAEGIMDSYITMRLAPWDIAAGIVLVHEVGGKVTKANGEPINMLDKQSILASNASIHKEISMNYISFK</sequence>
<gene>
    <name evidence="6" type="ORF">ACFFGV_10480</name>
</gene>
<proteinExistence type="predicted"/>
<dbReference type="PANTHER" id="PTHR20854:SF4">
    <property type="entry name" value="INOSITOL-1-MONOPHOSPHATASE-RELATED"/>
    <property type="match status" value="1"/>
</dbReference>
<dbReference type="RefSeq" id="WP_377347494.1">
    <property type="nucleotide sequence ID" value="NZ_JBHLTP010000009.1"/>
</dbReference>
<evidence type="ECO:0000256" key="1">
    <source>
        <dbReference type="ARBA" id="ARBA00001033"/>
    </source>
</evidence>
<reference evidence="6 7" key="1">
    <citation type="submission" date="2024-09" db="EMBL/GenBank/DDBJ databases">
        <authorList>
            <person name="Sun Q."/>
            <person name="Mori K."/>
        </authorList>
    </citation>
    <scope>NUCLEOTIDE SEQUENCE [LARGE SCALE GENOMIC DNA]</scope>
    <source>
        <strain evidence="6 7">NCAIM B.02529</strain>
    </source>
</reference>
<evidence type="ECO:0000313" key="6">
    <source>
        <dbReference type="EMBL" id="MFC0523985.1"/>
    </source>
</evidence>
<dbReference type="EMBL" id="JBHLTP010000009">
    <property type="protein sequence ID" value="MFC0523985.1"/>
    <property type="molecule type" value="Genomic_DNA"/>
</dbReference>
<protein>
    <recommendedName>
        <fullName evidence="2">inositol-phosphate phosphatase</fullName>
        <ecNumber evidence="2">3.1.3.25</ecNumber>
    </recommendedName>
</protein>
<dbReference type="Pfam" id="PF00459">
    <property type="entry name" value="Inositol_P"/>
    <property type="match status" value="1"/>
</dbReference>
<evidence type="ECO:0000256" key="4">
    <source>
        <dbReference type="ARBA" id="ARBA00022801"/>
    </source>
</evidence>
<dbReference type="InterPro" id="IPR000760">
    <property type="entry name" value="Inositol_monophosphatase-like"/>
</dbReference>
<dbReference type="SUPFAM" id="SSF56655">
    <property type="entry name" value="Carbohydrate phosphatase"/>
    <property type="match status" value="1"/>
</dbReference>
<keyword evidence="4" id="KW-0378">Hydrolase</keyword>
<organism evidence="6 7">
    <name type="scientific">Pontibacillus salicampi</name>
    <dbReference type="NCBI Taxonomy" id="1449801"/>
    <lineage>
        <taxon>Bacteria</taxon>
        <taxon>Bacillati</taxon>
        <taxon>Bacillota</taxon>
        <taxon>Bacilli</taxon>
        <taxon>Bacillales</taxon>
        <taxon>Bacillaceae</taxon>
        <taxon>Pontibacillus</taxon>
    </lineage>
</organism>
<dbReference type="InterPro" id="IPR020550">
    <property type="entry name" value="Inositol_monophosphatase_CS"/>
</dbReference>
<comment type="caution">
    <text evidence="6">The sequence shown here is derived from an EMBL/GenBank/DDBJ whole genome shotgun (WGS) entry which is preliminary data.</text>
</comment>
<dbReference type="Gene3D" id="3.40.190.80">
    <property type="match status" value="1"/>
</dbReference>
<dbReference type="PRINTS" id="PR00377">
    <property type="entry name" value="IMPHPHTASES"/>
</dbReference>
<evidence type="ECO:0000256" key="3">
    <source>
        <dbReference type="ARBA" id="ARBA00022723"/>
    </source>
</evidence>
<evidence type="ECO:0000313" key="7">
    <source>
        <dbReference type="Proteomes" id="UP001589836"/>
    </source>
</evidence>
<evidence type="ECO:0000256" key="2">
    <source>
        <dbReference type="ARBA" id="ARBA00013106"/>
    </source>
</evidence>
<dbReference type="InterPro" id="IPR020583">
    <property type="entry name" value="Inositol_monoP_metal-BS"/>
</dbReference>
<dbReference type="CDD" id="cd01637">
    <property type="entry name" value="IMPase_like"/>
    <property type="match status" value="1"/>
</dbReference>
<comment type="catalytic activity">
    <reaction evidence="1">
        <text>a myo-inositol phosphate + H2O = myo-inositol + phosphate</text>
        <dbReference type="Rhea" id="RHEA:24056"/>
        <dbReference type="ChEBI" id="CHEBI:15377"/>
        <dbReference type="ChEBI" id="CHEBI:17268"/>
        <dbReference type="ChEBI" id="CHEBI:43474"/>
        <dbReference type="ChEBI" id="CHEBI:84139"/>
        <dbReference type="EC" id="3.1.3.25"/>
    </reaction>
</comment>
<keyword evidence="7" id="KW-1185">Reference proteome</keyword>
<evidence type="ECO:0000256" key="5">
    <source>
        <dbReference type="ARBA" id="ARBA00022842"/>
    </source>
</evidence>
<dbReference type="PANTHER" id="PTHR20854">
    <property type="entry name" value="INOSITOL MONOPHOSPHATASE"/>
    <property type="match status" value="1"/>
</dbReference>
<keyword evidence="5" id="KW-0460">Magnesium</keyword>
<keyword evidence="3" id="KW-0479">Metal-binding</keyword>
<dbReference type="PROSITE" id="PS00630">
    <property type="entry name" value="IMP_2"/>
    <property type="match status" value="1"/>
</dbReference>
<name>A0ABV6LNK1_9BACI</name>
<dbReference type="Gene3D" id="3.30.540.10">
    <property type="entry name" value="Fructose-1,6-Bisphosphatase, subunit A, domain 1"/>
    <property type="match status" value="1"/>
</dbReference>
<dbReference type="EC" id="3.1.3.25" evidence="2"/>
<dbReference type="PROSITE" id="PS00629">
    <property type="entry name" value="IMP_1"/>
    <property type="match status" value="1"/>
</dbReference>
<accession>A0ABV6LNK1</accession>